<feature type="region of interest" description="Disordered" evidence="1">
    <location>
        <begin position="13"/>
        <end position="34"/>
    </location>
</feature>
<gene>
    <name evidence="2" type="ORF">SAMN06893096_101667</name>
</gene>
<evidence type="ECO:0000313" key="2">
    <source>
        <dbReference type="EMBL" id="SNS06753.1"/>
    </source>
</evidence>
<organism evidence="2 3">
    <name type="scientific">Geodermatophilus pulveris</name>
    <dbReference type="NCBI Taxonomy" id="1564159"/>
    <lineage>
        <taxon>Bacteria</taxon>
        <taxon>Bacillati</taxon>
        <taxon>Actinomycetota</taxon>
        <taxon>Actinomycetes</taxon>
        <taxon>Geodermatophilales</taxon>
        <taxon>Geodermatophilaceae</taxon>
        <taxon>Geodermatophilus</taxon>
    </lineage>
</organism>
<proteinExistence type="predicted"/>
<accession>A0A239BI86</accession>
<dbReference type="EMBL" id="FZOO01000001">
    <property type="protein sequence ID" value="SNS06753.1"/>
    <property type="molecule type" value="Genomic_DNA"/>
</dbReference>
<protein>
    <submittedName>
        <fullName evidence="2">Uncharacterized protein</fullName>
    </submittedName>
</protein>
<evidence type="ECO:0000256" key="1">
    <source>
        <dbReference type="SAM" id="MobiDB-lite"/>
    </source>
</evidence>
<evidence type="ECO:0000313" key="3">
    <source>
        <dbReference type="Proteomes" id="UP000198373"/>
    </source>
</evidence>
<keyword evidence="3" id="KW-1185">Reference proteome</keyword>
<name>A0A239BI86_9ACTN</name>
<reference evidence="3" key="1">
    <citation type="submission" date="2017-06" db="EMBL/GenBank/DDBJ databases">
        <authorList>
            <person name="Varghese N."/>
            <person name="Submissions S."/>
        </authorList>
    </citation>
    <scope>NUCLEOTIDE SEQUENCE [LARGE SCALE GENOMIC DNA]</scope>
    <source>
        <strain evidence="3">DSM 46839</strain>
    </source>
</reference>
<dbReference type="AlphaFoldDB" id="A0A239BI86"/>
<dbReference type="Proteomes" id="UP000198373">
    <property type="component" value="Unassembled WGS sequence"/>
</dbReference>
<sequence length="51" mass="5308">MVMPPIRVDMAMPFRYDPGDDPTRTPGVGGAGRVGAVPLSADARGAVVARR</sequence>